<feature type="chain" id="PRO_5031394868" evidence="1">
    <location>
        <begin position="19"/>
        <end position="206"/>
    </location>
</feature>
<evidence type="ECO:0000313" key="2">
    <source>
        <dbReference type="EMBL" id="CAE4669262.1"/>
    </source>
</evidence>
<protein>
    <submittedName>
        <fullName evidence="2">Uncharacterized protein</fullName>
    </submittedName>
</protein>
<keyword evidence="1" id="KW-0732">Signal</keyword>
<dbReference type="AlphaFoldDB" id="A0A7S4TA47"/>
<gene>
    <name evidence="2" type="ORF">DBRI00130_LOCUS44260</name>
</gene>
<name>A0A7S4TA47_9STRA</name>
<sequence>MPKIQLIIALAILLSSEAFTPSLPCSSSSVKTYSSLQSQSDEDAIVESSSKMGSNMMNRRSALVSTMAATLAASTLLSSTSSAQAVDIRGTDLNAFNGLSFNYRGSEYGGLDASTLNEPSIPYKDFLAKLSAGEVEFVEFLAPDGDAAYATFTPKEGEAKEKPIRIGEGFPIEQHDGWSSPAFVVRSLKEKGVPYKFTVPALAAYK</sequence>
<accession>A0A7S4TA47</accession>
<organism evidence="2">
    <name type="scientific">Ditylum brightwellii</name>
    <dbReference type="NCBI Taxonomy" id="49249"/>
    <lineage>
        <taxon>Eukaryota</taxon>
        <taxon>Sar</taxon>
        <taxon>Stramenopiles</taxon>
        <taxon>Ochrophyta</taxon>
        <taxon>Bacillariophyta</taxon>
        <taxon>Mediophyceae</taxon>
        <taxon>Lithodesmiophycidae</taxon>
        <taxon>Lithodesmiales</taxon>
        <taxon>Lithodesmiaceae</taxon>
        <taxon>Ditylum</taxon>
    </lineage>
</organism>
<dbReference type="EMBL" id="HBNS01061405">
    <property type="protein sequence ID" value="CAE4669262.1"/>
    <property type="molecule type" value="Transcribed_RNA"/>
</dbReference>
<proteinExistence type="predicted"/>
<reference evidence="2" key="1">
    <citation type="submission" date="2021-01" db="EMBL/GenBank/DDBJ databases">
        <authorList>
            <person name="Corre E."/>
            <person name="Pelletier E."/>
            <person name="Niang G."/>
            <person name="Scheremetjew M."/>
            <person name="Finn R."/>
            <person name="Kale V."/>
            <person name="Holt S."/>
            <person name="Cochrane G."/>
            <person name="Meng A."/>
            <person name="Brown T."/>
            <person name="Cohen L."/>
        </authorList>
    </citation>
    <scope>NUCLEOTIDE SEQUENCE</scope>
    <source>
        <strain evidence="2">GSO104</strain>
    </source>
</reference>
<evidence type="ECO:0000256" key="1">
    <source>
        <dbReference type="SAM" id="SignalP"/>
    </source>
</evidence>
<feature type="signal peptide" evidence="1">
    <location>
        <begin position="1"/>
        <end position="18"/>
    </location>
</feature>